<comment type="caution">
    <text evidence="1">The sequence shown here is derived from an EMBL/GenBank/DDBJ whole genome shotgun (WGS) entry which is preliminary data.</text>
</comment>
<gene>
    <name evidence="1" type="ORF">Tci_887649</name>
</gene>
<sequence>MRITWIAVYAPHNLSGKIALWSFMANLIDNLDRILVALGDFNEVREVEERFGSYFNERQAVIFNSFITNSSLIDVPLGGYNFTLSDKWGSKMSNLD</sequence>
<evidence type="ECO:0000313" key="1">
    <source>
        <dbReference type="EMBL" id="GFD15680.1"/>
    </source>
</evidence>
<dbReference type="Gene3D" id="3.60.10.10">
    <property type="entry name" value="Endonuclease/exonuclease/phosphatase"/>
    <property type="match status" value="1"/>
</dbReference>
<keyword evidence="1" id="KW-0808">Transferase</keyword>
<dbReference type="SUPFAM" id="SSF56219">
    <property type="entry name" value="DNase I-like"/>
    <property type="match status" value="1"/>
</dbReference>
<proteinExistence type="predicted"/>
<keyword evidence="1" id="KW-0548">Nucleotidyltransferase</keyword>
<dbReference type="GO" id="GO:0003964">
    <property type="term" value="F:RNA-directed DNA polymerase activity"/>
    <property type="evidence" value="ECO:0007669"/>
    <property type="project" value="UniProtKB-KW"/>
</dbReference>
<dbReference type="InterPro" id="IPR036691">
    <property type="entry name" value="Endo/exonu/phosph_ase_sf"/>
</dbReference>
<protein>
    <submittedName>
        <fullName evidence="1">RNA-directed DNA polymerase, eukaryota, reverse transcriptase zinc-binding domain protein</fullName>
    </submittedName>
</protein>
<organism evidence="1">
    <name type="scientific">Tanacetum cinerariifolium</name>
    <name type="common">Dalmatian daisy</name>
    <name type="synonym">Chrysanthemum cinerariifolium</name>
    <dbReference type="NCBI Taxonomy" id="118510"/>
    <lineage>
        <taxon>Eukaryota</taxon>
        <taxon>Viridiplantae</taxon>
        <taxon>Streptophyta</taxon>
        <taxon>Embryophyta</taxon>
        <taxon>Tracheophyta</taxon>
        <taxon>Spermatophyta</taxon>
        <taxon>Magnoliopsida</taxon>
        <taxon>eudicotyledons</taxon>
        <taxon>Gunneridae</taxon>
        <taxon>Pentapetalae</taxon>
        <taxon>asterids</taxon>
        <taxon>campanulids</taxon>
        <taxon>Asterales</taxon>
        <taxon>Asteraceae</taxon>
        <taxon>Asteroideae</taxon>
        <taxon>Anthemideae</taxon>
        <taxon>Anthemidinae</taxon>
        <taxon>Tanacetum</taxon>
    </lineage>
</organism>
<keyword evidence="1" id="KW-0695">RNA-directed DNA polymerase</keyword>
<accession>A0A699U0C9</accession>
<dbReference type="EMBL" id="BKCJ011288113">
    <property type="protein sequence ID" value="GFD15680.1"/>
    <property type="molecule type" value="Genomic_DNA"/>
</dbReference>
<dbReference type="AlphaFoldDB" id="A0A699U0C9"/>
<name>A0A699U0C9_TANCI</name>
<reference evidence="1" key="1">
    <citation type="journal article" date="2019" name="Sci. Rep.">
        <title>Draft genome of Tanacetum cinerariifolium, the natural source of mosquito coil.</title>
        <authorList>
            <person name="Yamashiro T."/>
            <person name="Shiraishi A."/>
            <person name="Satake H."/>
            <person name="Nakayama K."/>
        </authorList>
    </citation>
    <scope>NUCLEOTIDE SEQUENCE</scope>
</reference>